<dbReference type="InterPro" id="IPR017850">
    <property type="entry name" value="Alkaline_phosphatase_core_sf"/>
</dbReference>
<reference evidence="1" key="1">
    <citation type="journal article" date="2020" name="mSystems">
        <title>Genome- and Community-Level Interaction Insights into Carbon Utilization and Element Cycling Functions of Hydrothermarchaeota in Hydrothermal Sediment.</title>
        <authorList>
            <person name="Zhou Z."/>
            <person name="Liu Y."/>
            <person name="Xu W."/>
            <person name="Pan J."/>
            <person name="Luo Z.H."/>
            <person name="Li M."/>
        </authorList>
    </citation>
    <scope>NUCLEOTIDE SEQUENCE [LARGE SCALE GENOMIC DNA]</scope>
    <source>
        <strain evidence="1">SpSt-339</strain>
    </source>
</reference>
<gene>
    <name evidence="1" type="ORF">ENQ76_14615</name>
</gene>
<dbReference type="PANTHER" id="PTHR43737">
    <property type="entry name" value="BLL7424 PROTEIN"/>
    <property type="match status" value="1"/>
</dbReference>
<comment type="caution">
    <text evidence="1">The sequence shown here is derived from an EMBL/GenBank/DDBJ whole genome shotgun (WGS) entry which is preliminary data.</text>
</comment>
<dbReference type="AlphaFoldDB" id="A0A7C2NYI1"/>
<organism evidence="1">
    <name type="scientific">Schlesneria paludicola</name>
    <dbReference type="NCBI Taxonomy" id="360056"/>
    <lineage>
        <taxon>Bacteria</taxon>
        <taxon>Pseudomonadati</taxon>
        <taxon>Planctomycetota</taxon>
        <taxon>Planctomycetia</taxon>
        <taxon>Planctomycetales</taxon>
        <taxon>Planctomycetaceae</taxon>
        <taxon>Schlesneria</taxon>
    </lineage>
</organism>
<dbReference type="SUPFAM" id="SSF53649">
    <property type="entry name" value="Alkaline phosphatase-like"/>
    <property type="match status" value="1"/>
</dbReference>
<protein>
    <submittedName>
        <fullName evidence="1">DUF1501 domain-containing protein</fullName>
    </submittedName>
</protein>
<name>A0A7C2NYI1_9PLAN</name>
<dbReference type="PANTHER" id="PTHR43737:SF1">
    <property type="entry name" value="DUF1501 DOMAIN-CONTAINING PROTEIN"/>
    <property type="match status" value="1"/>
</dbReference>
<sequence>MLNLLPRSTRTCDGISRRSFLQIGTLGGLGLSLPAFFAAKQAAAASAKSPAAGAVNCIVIWTQGGTSHHDTFDPKPQAPLSVRGEFGVIDTAIPGVQFTEVVPRMAQELQRFALLRSWNPKNGSHGIADQYVLSGRKFNPAIHYPTMGSVVSHQFGFKTAMPPYIQLGSAVDKRFGGASPGILGLEHAAFDVLNDPNANNFTVRDITPPNGMGVDRVDRRKKMLGTIDALQRPSSLQPQAFDALDEHYATALNMITASETRQAFQIDKEDPKLRDAYGRNRFGQSCLLARRLIEAGVRFVTLTDGGWDTHQNNFKSLKDNLMPKVDRGLPQLLIDLEQRGLLETTLVVWLTDFGRTPIINSASGRDHWASAGFAILAGAGIPGGAVLGQTDDEGGQPVKNEYFSEDIAATIYHKLGLPNDLHVYAPDGRPVQLIDGRVIREWV</sequence>
<dbReference type="EMBL" id="DSOK01000401">
    <property type="protein sequence ID" value="HEN16690.1"/>
    <property type="molecule type" value="Genomic_DNA"/>
</dbReference>
<evidence type="ECO:0000313" key="1">
    <source>
        <dbReference type="EMBL" id="HEN16690.1"/>
    </source>
</evidence>
<dbReference type="InterPro" id="IPR010869">
    <property type="entry name" value="DUF1501"/>
</dbReference>
<accession>A0A7C2NYI1</accession>
<dbReference type="Pfam" id="PF07394">
    <property type="entry name" value="DUF1501"/>
    <property type="match status" value="1"/>
</dbReference>
<dbReference type="InterPro" id="IPR006311">
    <property type="entry name" value="TAT_signal"/>
</dbReference>
<proteinExistence type="predicted"/>
<dbReference type="PROSITE" id="PS51318">
    <property type="entry name" value="TAT"/>
    <property type="match status" value="1"/>
</dbReference>